<organism evidence="1 2">
    <name type="scientific">Canna indica</name>
    <name type="common">Indian-shot</name>
    <dbReference type="NCBI Taxonomy" id="4628"/>
    <lineage>
        <taxon>Eukaryota</taxon>
        <taxon>Viridiplantae</taxon>
        <taxon>Streptophyta</taxon>
        <taxon>Embryophyta</taxon>
        <taxon>Tracheophyta</taxon>
        <taxon>Spermatophyta</taxon>
        <taxon>Magnoliopsida</taxon>
        <taxon>Liliopsida</taxon>
        <taxon>Zingiberales</taxon>
        <taxon>Cannaceae</taxon>
        <taxon>Canna</taxon>
    </lineage>
</organism>
<name>A0AAQ3Q711_9LILI</name>
<protein>
    <submittedName>
        <fullName evidence="1">Uncharacterized protein</fullName>
    </submittedName>
</protein>
<evidence type="ECO:0000313" key="1">
    <source>
        <dbReference type="EMBL" id="WOK99968.1"/>
    </source>
</evidence>
<gene>
    <name evidence="1" type="ORF">Cni_G08680</name>
</gene>
<proteinExistence type="predicted"/>
<dbReference type="AlphaFoldDB" id="A0AAQ3Q711"/>
<accession>A0AAQ3Q711</accession>
<reference evidence="1 2" key="1">
    <citation type="submission" date="2023-10" db="EMBL/GenBank/DDBJ databases">
        <title>Chromosome-scale genome assembly provides insights into flower coloration mechanisms of Canna indica.</title>
        <authorList>
            <person name="Li C."/>
        </authorList>
    </citation>
    <scope>NUCLEOTIDE SEQUENCE [LARGE SCALE GENOMIC DNA]</scope>
    <source>
        <tissue evidence="1">Flower</tissue>
    </source>
</reference>
<dbReference type="EMBL" id="CP136892">
    <property type="protein sequence ID" value="WOK99968.1"/>
    <property type="molecule type" value="Genomic_DNA"/>
</dbReference>
<dbReference type="Proteomes" id="UP001327560">
    <property type="component" value="Chromosome 3"/>
</dbReference>
<sequence length="150" mass="17160">MIKCDISSPDFSLAVTHFQLTKHLDPRAYSTKGKFVFSQIIELELGSVAAQDIYQVPIPDLCPVRIQTKSKFQLKTNRMSFNVPNVFVCCFPKDHNITNTIHIDIAISNSCNKKKSCSMLENFVQTMHGDNEIWGISLWMLYFTCYFPAI</sequence>
<keyword evidence="2" id="KW-1185">Reference proteome</keyword>
<evidence type="ECO:0000313" key="2">
    <source>
        <dbReference type="Proteomes" id="UP001327560"/>
    </source>
</evidence>